<dbReference type="PRINTS" id="PR00111">
    <property type="entry name" value="ABHYDROLASE"/>
</dbReference>
<dbReference type="InterPro" id="IPR029058">
    <property type="entry name" value="AB_hydrolase_fold"/>
</dbReference>
<proteinExistence type="predicted"/>
<dbReference type="Proteomes" id="UP000823486">
    <property type="component" value="Unassembled WGS sequence"/>
</dbReference>
<reference evidence="3 4" key="1">
    <citation type="submission" date="2021-01" db="EMBL/GenBank/DDBJ databases">
        <title>Genomic Encyclopedia of Type Strains, Phase IV (KMG-IV): sequencing the most valuable type-strain genomes for metagenomic binning, comparative biology and taxonomic classification.</title>
        <authorList>
            <person name="Goeker M."/>
        </authorList>
    </citation>
    <scope>NUCLEOTIDE SEQUENCE [LARGE SCALE GENOMIC DNA]</scope>
    <source>
        <strain evidence="3 4">DSM 105482</strain>
    </source>
</reference>
<name>A0ABS2QL50_9BACI</name>
<dbReference type="PANTHER" id="PTHR43798:SF31">
    <property type="entry name" value="AB HYDROLASE SUPERFAMILY PROTEIN YCLE"/>
    <property type="match status" value="1"/>
</dbReference>
<evidence type="ECO:0000313" key="3">
    <source>
        <dbReference type="EMBL" id="MBM7693902.1"/>
    </source>
</evidence>
<organism evidence="3 4">
    <name type="scientific">Peribacillus deserti</name>
    <dbReference type="NCBI Taxonomy" id="673318"/>
    <lineage>
        <taxon>Bacteria</taxon>
        <taxon>Bacillati</taxon>
        <taxon>Bacillota</taxon>
        <taxon>Bacilli</taxon>
        <taxon>Bacillales</taxon>
        <taxon>Bacillaceae</taxon>
        <taxon>Peribacillus</taxon>
    </lineage>
</organism>
<dbReference type="SUPFAM" id="SSF53474">
    <property type="entry name" value="alpha/beta-Hydrolases"/>
    <property type="match status" value="1"/>
</dbReference>
<evidence type="ECO:0000256" key="1">
    <source>
        <dbReference type="ARBA" id="ARBA00022801"/>
    </source>
</evidence>
<dbReference type="RefSeq" id="WP_204545076.1">
    <property type="nucleotide sequence ID" value="NZ_JAFBFI010000016.1"/>
</dbReference>
<evidence type="ECO:0000259" key="2">
    <source>
        <dbReference type="Pfam" id="PF00561"/>
    </source>
</evidence>
<dbReference type="PRINTS" id="PR00412">
    <property type="entry name" value="EPOXHYDRLASE"/>
</dbReference>
<dbReference type="InterPro" id="IPR000073">
    <property type="entry name" value="AB_hydrolase_1"/>
</dbReference>
<sequence>MNKQKIKVKDSEITYYEWGNIEKPPIICIHGMAGNALYSFSELAGCLAKDFHVIAFDNPGHGETSSFTSEEEYSFSHLANWYHEVFHLVLDTPFYLLGHSWGADIVLHYSKYHPEHVKGLILLDGGFTFPQNQDMTFSEVYAGWGEYIEGAKYLTLIEAYKEFRGYTNHWSNQKEQAVSTIFKKNQQNQYELITSKFTALSIIKAFFNEPFADTYPYIKAPVLLIHAVIPKELDEARKRGISQMQNHIQEVTVVRMDNTHHNVQWDEPELISKEINIWSKKGVY</sequence>
<dbReference type="EMBL" id="JAFBFI010000016">
    <property type="protein sequence ID" value="MBM7693902.1"/>
    <property type="molecule type" value="Genomic_DNA"/>
</dbReference>
<gene>
    <name evidence="3" type="ORF">JOC77_003346</name>
</gene>
<evidence type="ECO:0000313" key="4">
    <source>
        <dbReference type="Proteomes" id="UP000823486"/>
    </source>
</evidence>
<dbReference type="InterPro" id="IPR050266">
    <property type="entry name" value="AB_hydrolase_sf"/>
</dbReference>
<dbReference type="InterPro" id="IPR000639">
    <property type="entry name" value="Epox_hydrolase-like"/>
</dbReference>
<feature type="domain" description="AB hydrolase-1" evidence="2">
    <location>
        <begin position="24"/>
        <end position="268"/>
    </location>
</feature>
<comment type="caution">
    <text evidence="3">The sequence shown here is derived from an EMBL/GenBank/DDBJ whole genome shotgun (WGS) entry which is preliminary data.</text>
</comment>
<dbReference type="Gene3D" id="3.40.50.1820">
    <property type="entry name" value="alpha/beta hydrolase"/>
    <property type="match status" value="1"/>
</dbReference>
<protein>
    <submittedName>
        <fullName evidence="3">Pimeloyl-ACP methyl ester carboxylesterase</fullName>
    </submittedName>
</protein>
<dbReference type="PANTHER" id="PTHR43798">
    <property type="entry name" value="MONOACYLGLYCEROL LIPASE"/>
    <property type="match status" value="1"/>
</dbReference>
<keyword evidence="1" id="KW-0378">Hydrolase</keyword>
<accession>A0ABS2QL50</accession>
<keyword evidence="4" id="KW-1185">Reference proteome</keyword>
<dbReference type="Pfam" id="PF00561">
    <property type="entry name" value="Abhydrolase_1"/>
    <property type="match status" value="1"/>
</dbReference>